<dbReference type="PANTHER" id="PTHR35936">
    <property type="entry name" value="MEMBRANE-BOUND LYTIC MUREIN TRANSGLYCOSYLASE F"/>
    <property type="match status" value="1"/>
</dbReference>
<keyword evidence="2" id="KW-0732">Signal</keyword>
<dbReference type="RefSeq" id="WP_136612891.1">
    <property type="nucleotide sequence ID" value="NZ_CP039611.1"/>
</dbReference>
<dbReference type="Proteomes" id="UP000774958">
    <property type="component" value="Unassembled WGS sequence"/>
</dbReference>
<dbReference type="SUPFAM" id="SSF53850">
    <property type="entry name" value="Periplasmic binding protein-like II"/>
    <property type="match status" value="1"/>
</dbReference>
<proteinExistence type="inferred from homology"/>
<gene>
    <name evidence="4" type="ORF">LA374_09530</name>
</gene>
<dbReference type="Pfam" id="PF00497">
    <property type="entry name" value="SBP_bac_3"/>
    <property type="match status" value="1"/>
</dbReference>
<keyword evidence="5" id="KW-1185">Reference proteome</keyword>
<evidence type="ECO:0000256" key="1">
    <source>
        <dbReference type="ARBA" id="ARBA00010333"/>
    </source>
</evidence>
<name>A0ABS7VAS1_9GAMM</name>
<feature type="domain" description="Solute-binding protein family 3/N-terminal" evidence="3">
    <location>
        <begin position="29"/>
        <end position="256"/>
    </location>
</feature>
<comment type="caution">
    <text evidence="4">The sequence shown here is derived from an EMBL/GenBank/DDBJ whole genome shotgun (WGS) entry which is preliminary data.</text>
</comment>
<evidence type="ECO:0000313" key="4">
    <source>
        <dbReference type="EMBL" id="MBZ6066443.1"/>
    </source>
</evidence>
<evidence type="ECO:0000313" key="5">
    <source>
        <dbReference type="Proteomes" id="UP000774958"/>
    </source>
</evidence>
<organism evidence="4 5">
    <name type="scientific">Aeromonas schubertii</name>
    <dbReference type="NCBI Taxonomy" id="652"/>
    <lineage>
        <taxon>Bacteria</taxon>
        <taxon>Pseudomonadati</taxon>
        <taxon>Pseudomonadota</taxon>
        <taxon>Gammaproteobacteria</taxon>
        <taxon>Aeromonadales</taxon>
        <taxon>Aeromonadaceae</taxon>
        <taxon>Aeromonas</taxon>
    </lineage>
</organism>
<dbReference type="SMART" id="SM00062">
    <property type="entry name" value="PBPb"/>
    <property type="match status" value="1"/>
</dbReference>
<dbReference type="PANTHER" id="PTHR35936:SF25">
    <property type="entry name" value="ABC TRANSPORTER SUBSTRATE-BINDING PROTEIN"/>
    <property type="match status" value="1"/>
</dbReference>
<evidence type="ECO:0000259" key="3">
    <source>
        <dbReference type="SMART" id="SM00062"/>
    </source>
</evidence>
<reference evidence="4 5" key="1">
    <citation type="submission" date="2021-09" db="EMBL/GenBank/DDBJ databases">
        <title>Aeromonas schubertii isolated from Asian sea bass.</title>
        <authorList>
            <person name="Pinpimai K."/>
        </authorList>
    </citation>
    <scope>NUCLEOTIDE SEQUENCE [LARGE SCALE GENOMIC DNA]</scope>
    <source>
        <strain evidence="4 5">CHULA2021a</strain>
    </source>
</reference>
<accession>A0ABS7VAS1</accession>
<dbReference type="InterPro" id="IPR001638">
    <property type="entry name" value="Solute-binding_3/MltF_N"/>
</dbReference>
<dbReference type="EMBL" id="JAIRBT010000010">
    <property type="protein sequence ID" value="MBZ6066443.1"/>
    <property type="molecule type" value="Genomic_DNA"/>
</dbReference>
<comment type="similarity">
    <text evidence="1">Belongs to the bacterial solute-binding protein 3 family.</text>
</comment>
<protein>
    <submittedName>
        <fullName evidence="4">Transporter substrate-binding domain-containing protein</fullName>
    </submittedName>
</protein>
<sequence length="261" mass="29850">MGIGIKRGILGAWLWGCFSAQGWALCDTPWRVGYDQWPPYHFRGADATMQGYGVEVLQGVARRLGCEVTFIERPWKRNLQELELGELSIAMEAFINDERSRYAWFSEPYSPGKTMLWVRRDAQFDDGSLPAWLAAGHRLGITKEFYYGAEVANLVARYPDRISALVDESQNYGKLMRGRIDGFLGDALATRWALHQEGLLGKIVPFSEPIFVMPARFMMSKQRFDPSEVARFNQELAVFMASPEYDALLRRYFPEAIRSEP</sequence>
<evidence type="ECO:0000256" key="2">
    <source>
        <dbReference type="ARBA" id="ARBA00022729"/>
    </source>
</evidence>
<dbReference type="Gene3D" id="3.40.190.10">
    <property type="entry name" value="Periplasmic binding protein-like II"/>
    <property type="match status" value="2"/>
</dbReference>